<evidence type="ECO:0008006" key="5">
    <source>
        <dbReference type="Google" id="ProtNLM"/>
    </source>
</evidence>
<evidence type="ECO:0000256" key="1">
    <source>
        <dbReference type="SAM" id="MobiDB-lite"/>
    </source>
</evidence>
<name>A0AAX4P4T3_9CHLO</name>
<proteinExistence type="predicted"/>
<evidence type="ECO:0000313" key="3">
    <source>
        <dbReference type="EMBL" id="WZN60894.1"/>
    </source>
</evidence>
<organism evidence="3 4">
    <name type="scientific">Chloropicon roscoffensis</name>
    <dbReference type="NCBI Taxonomy" id="1461544"/>
    <lineage>
        <taxon>Eukaryota</taxon>
        <taxon>Viridiplantae</taxon>
        <taxon>Chlorophyta</taxon>
        <taxon>Chloropicophyceae</taxon>
        <taxon>Chloropicales</taxon>
        <taxon>Chloropicaceae</taxon>
        <taxon>Chloropicon</taxon>
    </lineage>
</organism>
<keyword evidence="4" id="KW-1185">Reference proteome</keyword>
<reference evidence="3 4" key="1">
    <citation type="submission" date="2024-03" db="EMBL/GenBank/DDBJ databases">
        <title>Complete genome sequence of the green alga Chloropicon roscoffensis RCC1871.</title>
        <authorList>
            <person name="Lemieux C."/>
            <person name="Pombert J.-F."/>
            <person name="Otis C."/>
            <person name="Turmel M."/>
        </authorList>
    </citation>
    <scope>NUCLEOTIDE SEQUENCE [LARGE SCALE GENOMIC DNA]</scope>
    <source>
        <strain evidence="3 4">RCC1871</strain>
    </source>
</reference>
<feature type="chain" id="PRO_5043500687" description="FZ domain-containing protein" evidence="2">
    <location>
        <begin position="23"/>
        <end position="429"/>
    </location>
</feature>
<feature type="signal peptide" evidence="2">
    <location>
        <begin position="1"/>
        <end position="22"/>
    </location>
</feature>
<gene>
    <name evidence="3" type="ORF">HKI87_03g24280</name>
</gene>
<dbReference type="Proteomes" id="UP001472866">
    <property type="component" value="Chromosome 03"/>
</dbReference>
<feature type="region of interest" description="Disordered" evidence="1">
    <location>
        <begin position="205"/>
        <end position="295"/>
    </location>
</feature>
<evidence type="ECO:0000256" key="2">
    <source>
        <dbReference type="SAM" id="SignalP"/>
    </source>
</evidence>
<dbReference type="AlphaFoldDB" id="A0AAX4P4T3"/>
<protein>
    <recommendedName>
        <fullName evidence="5">FZ domain-containing protein</fullName>
    </recommendedName>
</protein>
<accession>A0AAX4P4T3</accession>
<keyword evidence="2" id="KW-0732">Signal</keyword>
<evidence type="ECO:0000313" key="4">
    <source>
        <dbReference type="Proteomes" id="UP001472866"/>
    </source>
</evidence>
<dbReference type="EMBL" id="CP151503">
    <property type="protein sequence ID" value="WZN60894.1"/>
    <property type="molecule type" value="Genomic_DNA"/>
</dbReference>
<sequence length="429" mass="46163">MRLYSVAFVGLALAGLIASAGAAHFGARGRALQQADSAREDLTTYSKQCIPRCTAGRWYTFGIPTVSCVHEEELEWLNKHICKEDVRLSQLMPLLPKPEECSLKHLKHWLEETCNFPFPSAKLDESCRPRCKQPRWYTLGIPVPDCNQLEYDIWLNDFICSEEEPVSVQTLMETADDPTTCNLNDLSYYLRTTCQDVQSWSPGARSAGAVGAAGTPPASNSMGPSSTSGGPSLGAFATAAAAGRGPTPQSQDQLDGSAGYYLEEGYDPSYGGAWPQQQQQQQQPQPPPPRRQPFQLSMESCGFVQAADGGISTVPVVLKITGGVPHSQIAIFRSRASSAEDPLAAVSVPDNLKCAGTGLGLGGTFFAGPKQVKAWQVSTQGQGDALFKIDGERATTQSVCSEFVYQAVDMSTCRLSNVLDSRSYQGATG</sequence>
<feature type="compositionally biased region" description="Low complexity" evidence="1">
    <location>
        <begin position="205"/>
        <end position="242"/>
    </location>
</feature>